<accession>A0ABY7CS76</accession>
<evidence type="ECO:0008006" key="8">
    <source>
        <dbReference type="Google" id="ProtNLM"/>
    </source>
</evidence>
<dbReference type="PANTHER" id="PTHR47804:SF3">
    <property type="entry name" value="PROTEIN BRE4"/>
    <property type="match status" value="1"/>
</dbReference>
<feature type="transmembrane region" description="Helical" evidence="5">
    <location>
        <begin position="101"/>
        <end position="119"/>
    </location>
</feature>
<gene>
    <name evidence="6" type="ORF">PtA15_9A249</name>
</gene>
<dbReference type="Proteomes" id="UP001164743">
    <property type="component" value="Chromosome 9A"/>
</dbReference>
<organism evidence="6 7">
    <name type="scientific">Puccinia triticina</name>
    <dbReference type="NCBI Taxonomy" id="208348"/>
    <lineage>
        <taxon>Eukaryota</taxon>
        <taxon>Fungi</taxon>
        <taxon>Dikarya</taxon>
        <taxon>Basidiomycota</taxon>
        <taxon>Pucciniomycotina</taxon>
        <taxon>Pucciniomycetes</taxon>
        <taxon>Pucciniales</taxon>
        <taxon>Pucciniaceae</taxon>
        <taxon>Puccinia</taxon>
    </lineage>
</organism>
<dbReference type="InterPro" id="IPR052430">
    <property type="entry name" value="IVT-Associated"/>
</dbReference>
<reference evidence="6" key="1">
    <citation type="submission" date="2022-10" db="EMBL/GenBank/DDBJ databases">
        <title>Puccinia triticina Genome sequencing and assembly.</title>
        <authorList>
            <person name="Li C."/>
        </authorList>
    </citation>
    <scope>NUCLEOTIDE SEQUENCE</scope>
    <source>
        <strain evidence="6">Pt15</strain>
    </source>
</reference>
<dbReference type="PANTHER" id="PTHR47804">
    <property type="entry name" value="60S RIBOSOMAL PROTEIN L19"/>
    <property type="match status" value="1"/>
</dbReference>
<feature type="transmembrane region" description="Helical" evidence="5">
    <location>
        <begin position="126"/>
        <end position="144"/>
    </location>
</feature>
<dbReference type="SUPFAM" id="SSF47954">
    <property type="entry name" value="Cyclin-like"/>
    <property type="match status" value="1"/>
</dbReference>
<keyword evidence="7" id="KW-1185">Reference proteome</keyword>
<feature type="transmembrane region" description="Helical" evidence="5">
    <location>
        <begin position="745"/>
        <end position="761"/>
    </location>
</feature>
<feature type="transmembrane region" description="Helical" evidence="5">
    <location>
        <begin position="21"/>
        <end position="42"/>
    </location>
</feature>
<proteinExistence type="predicted"/>
<keyword evidence="2 5" id="KW-0812">Transmembrane</keyword>
<dbReference type="RefSeq" id="XP_053023679.1">
    <property type="nucleotide sequence ID" value="XM_053172438.1"/>
</dbReference>
<keyword evidence="3 5" id="KW-1133">Transmembrane helix</keyword>
<evidence type="ECO:0000313" key="7">
    <source>
        <dbReference type="Proteomes" id="UP001164743"/>
    </source>
</evidence>
<evidence type="ECO:0000256" key="3">
    <source>
        <dbReference type="ARBA" id="ARBA00022989"/>
    </source>
</evidence>
<protein>
    <recommendedName>
        <fullName evidence="8">ER transporter 6TM N-terminal domain-containing protein</fullName>
    </recommendedName>
</protein>
<feature type="transmembrane region" description="Helical" evidence="5">
    <location>
        <begin position="73"/>
        <end position="95"/>
    </location>
</feature>
<evidence type="ECO:0000256" key="1">
    <source>
        <dbReference type="ARBA" id="ARBA00004141"/>
    </source>
</evidence>
<dbReference type="Gene3D" id="1.10.472.10">
    <property type="entry name" value="Cyclin-like"/>
    <property type="match status" value="1"/>
</dbReference>
<evidence type="ECO:0000313" key="6">
    <source>
        <dbReference type="EMBL" id="WAQ88124.1"/>
    </source>
</evidence>
<name>A0ABY7CS76_9BASI</name>
<keyword evidence="4 5" id="KW-0472">Membrane</keyword>
<feature type="transmembrane region" description="Helical" evidence="5">
    <location>
        <begin position="48"/>
        <end position="66"/>
    </location>
</feature>
<dbReference type="GeneID" id="77813333"/>
<feature type="transmembrane region" description="Helical" evidence="5">
    <location>
        <begin position="782"/>
        <end position="800"/>
    </location>
</feature>
<comment type="subcellular location">
    <subcellularLocation>
        <location evidence="1">Membrane</location>
        <topology evidence="1">Multi-pass membrane protein</topology>
    </subcellularLocation>
</comment>
<dbReference type="InterPro" id="IPR036915">
    <property type="entry name" value="Cyclin-like_sf"/>
</dbReference>
<feature type="transmembrane region" description="Helical" evidence="5">
    <location>
        <begin position="156"/>
        <end position="178"/>
    </location>
</feature>
<feature type="transmembrane region" description="Helical" evidence="5">
    <location>
        <begin position="722"/>
        <end position="739"/>
    </location>
</feature>
<evidence type="ECO:0000256" key="2">
    <source>
        <dbReference type="ARBA" id="ARBA00022692"/>
    </source>
</evidence>
<feature type="transmembrane region" description="Helical" evidence="5">
    <location>
        <begin position="690"/>
        <end position="710"/>
    </location>
</feature>
<sequence length="960" mass="106393">MSGLNVIRRLTSIIRRIKNSRATIPVFKGSLAYVLFFVLFFLKPFQNILSIPSAGSSAVLVTILGFPGRSVDACLHSLLLGMLGAGIGGLNFLVLGKLAPYPVAQAAVFFLMVYVPALIKMRNPSYLVFSLYCISMSWNGVYSSSSSSNRQYSPELLASFLQTYAWGAAIVVFVNVVILPHSSEAELRTTLVHCIDHLRTLAFLIKKTYWCEITDEESKVRDDLVQSIRADCHFLQGKLERTFLGITYSKWSGDEYKKMVQLTKSMQQSLISTHSNLSTMEQPEARPFIDQVIATGSVDPELLRKCIYVGLTEIQRELALGSESAPFMRQEMELLREIDTDIRSNKRARALLRPSLANFIERNGSGSNADNQQAASQLRDIQSNIAFEISRGVQDTNVDVIESPTLNSSIRQLWTDLQTLQNGLIGQLFKSGKVYHPQEPLLIDSVASPTDLHFPSGLPCGNQGEPLTASNSTERHRLSALQPVLPIVGDTSSDGSPNFSVLTAVSENTPDRQQQELTKDELHRSLLRTFSHSCIMGMFLEELIELRELVLGLQSDGYTRRMKFHINVLTDIQARIWFRKQPKPEIETSVPCHDCADETMTMQEALETLKGERQVPYKKCLLEQALRIEKFARSPDSICAAKVACAVSTLGIMYWSNSTREFAKTYNLNTAILPLVVAITPTLGQSWLGFILQISGAAIGLLYSMVVLEVFRNSGGYKYNPYGIISAMALFSVPMNYLLYTKPKLLVLSALGLNSAGTLIYPMYLNQKKTFDSPPHRMGKSLTSLAVALGIVTFLQLFALRNPARRTLRQAVTAHPYVSLIHCAKSIHESHARARTPTPSLAVEMADRAKAKSITQAAWGFVNDSLMSPLCLVARPKLIAAAAFLLAVSHRLSESPASDWEQQADPKLEHVIREYLSVDEDGNERAGPISDSSNVTSNISSIHIPHPLLSPSKTNCREPV</sequence>
<dbReference type="EMBL" id="CP110429">
    <property type="protein sequence ID" value="WAQ88124.1"/>
    <property type="molecule type" value="Genomic_DNA"/>
</dbReference>
<evidence type="ECO:0000256" key="5">
    <source>
        <dbReference type="SAM" id="Phobius"/>
    </source>
</evidence>
<evidence type="ECO:0000256" key="4">
    <source>
        <dbReference type="ARBA" id="ARBA00023136"/>
    </source>
</evidence>